<name>A0AAW2EGV9_9HYME</name>
<accession>A0AAW2EGV9</accession>
<protein>
    <submittedName>
        <fullName evidence="1">Uncharacterized protein</fullName>
    </submittedName>
</protein>
<organism evidence="1 2">
    <name type="scientific">Cardiocondyla obscurior</name>
    <dbReference type="NCBI Taxonomy" id="286306"/>
    <lineage>
        <taxon>Eukaryota</taxon>
        <taxon>Metazoa</taxon>
        <taxon>Ecdysozoa</taxon>
        <taxon>Arthropoda</taxon>
        <taxon>Hexapoda</taxon>
        <taxon>Insecta</taxon>
        <taxon>Pterygota</taxon>
        <taxon>Neoptera</taxon>
        <taxon>Endopterygota</taxon>
        <taxon>Hymenoptera</taxon>
        <taxon>Apocrita</taxon>
        <taxon>Aculeata</taxon>
        <taxon>Formicoidea</taxon>
        <taxon>Formicidae</taxon>
        <taxon>Myrmicinae</taxon>
        <taxon>Cardiocondyla</taxon>
    </lineage>
</organism>
<dbReference type="EMBL" id="JADYXP020000023">
    <property type="protein sequence ID" value="KAL0102155.1"/>
    <property type="molecule type" value="Genomic_DNA"/>
</dbReference>
<dbReference type="Proteomes" id="UP001430953">
    <property type="component" value="Unassembled WGS sequence"/>
</dbReference>
<keyword evidence="2" id="KW-1185">Reference proteome</keyword>
<gene>
    <name evidence="1" type="ORF">PUN28_018587</name>
</gene>
<sequence length="106" mass="12958">MSTSGIDYILDPQRFFCTRTCRQRKRDYVNQLRYICMARDSDFCTCNRLTSLGWRLLRIPLGYNQRHNLRMKVLYSRQDKNTLQLRPRELYLCCIFQRCPKIRKII</sequence>
<reference evidence="1 2" key="1">
    <citation type="submission" date="2023-03" db="EMBL/GenBank/DDBJ databases">
        <title>High recombination rates correlate with genetic variation in Cardiocondyla obscurior ants.</title>
        <authorList>
            <person name="Errbii M."/>
        </authorList>
    </citation>
    <scope>NUCLEOTIDE SEQUENCE [LARGE SCALE GENOMIC DNA]</scope>
    <source>
        <strain evidence="1">Alpha-2009</strain>
        <tissue evidence="1">Whole body</tissue>
    </source>
</reference>
<evidence type="ECO:0000313" key="2">
    <source>
        <dbReference type="Proteomes" id="UP001430953"/>
    </source>
</evidence>
<comment type="caution">
    <text evidence="1">The sequence shown here is derived from an EMBL/GenBank/DDBJ whole genome shotgun (WGS) entry which is preliminary data.</text>
</comment>
<dbReference type="AlphaFoldDB" id="A0AAW2EGV9"/>
<proteinExistence type="predicted"/>
<evidence type="ECO:0000313" key="1">
    <source>
        <dbReference type="EMBL" id="KAL0102155.1"/>
    </source>
</evidence>